<evidence type="ECO:0000256" key="2">
    <source>
        <dbReference type="ARBA" id="ARBA00004448"/>
    </source>
</evidence>
<feature type="transmembrane region" description="Helical" evidence="16">
    <location>
        <begin position="174"/>
        <end position="197"/>
    </location>
</feature>
<evidence type="ECO:0000256" key="13">
    <source>
        <dbReference type="ARBA" id="ARBA00023075"/>
    </source>
</evidence>
<feature type="transmembrane region" description="Helical" evidence="16">
    <location>
        <begin position="340"/>
        <end position="361"/>
    </location>
</feature>
<dbReference type="GO" id="GO:0016491">
    <property type="term" value="F:oxidoreductase activity"/>
    <property type="evidence" value="ECO:0007669"/>
    <property type="project" value="UniProtKB-UniRule"/>
</dbReference>
<dbReference type="GO" id="GO:0005743">
    <property type="term" value="C:mitochondrial inner membrane"/>
    <property type="evidence" value="ECO:0007669"/>
    <property type="project" value="UniProtKB-SubCell"/>
</dbReference>
<feature type="transmembrane region" description="Helical" evidence="16">
    <location>
        <begin position="26"/>
        <end position="48"/>
    </location>
</feature>
<evidence type="ECO:0000256" key="10">
    <source>
        <dbReference type="ARBA" id="ARBA00022982"/>
    </source>
</evidence>
<feature type="transmembrane region" description="Helical" evidence="16">
    <location>
        <begin position="78"/>
        <end position="95"/>
    </location>
</feature>
<keyword evidence="10 16" id="KW-0249">Electron transport</keyword>
<evidence type="ECO:0000256" key="5">
    <source>
        <dbReference type="ARBA" id="ARBA00022617"/>
    </source>
</evidence>
<dbReference type="InterPro" id="IPR048259">
    <property type="entry name" value="Cytochrome_b_N_euk/bac"/>
</dbReference>
<dbReference type="AlphaFoldDB" id="D1GKZ4"/>
<dbReference type="Gene3D" id="1.20.810.10">
    <property type="entry name" value="Cytochrome Bc1 Complex, Chain C"/>
    <property type="match status" value="1"/>
</dbReference>
<geneLocation type="mitochondrion" evidence="19"/>
<comment type="subcellular location">
    <subcellularLocation>
        <location evidence="2">Mitochondrion inner membrane</location>
        <topology evidence="2">Multi-pass membrane protein</topology>
    </subcellularLocation>
</comment>
<evidence type="ECO:0000256" key="14">
    <source>
        <dbReference type="ARBA" id="ARBA00023128"/>
    </source>
</evidence>
<keyword evidence="5 16" id="KW-0349">Heme</keyword>
<evidence type="ECO:0000256" key="1">
    <source>
        <dbReference type="ARBA" id="ARBA00002566"/>
    </source>
</evidence>
<feature type="transmembrane region" description="Helical" evidence="16">
    <location>
        <begin position="137"/>
        <end position="162"/>
    </location>
</feature>
<dbReference type="InterPro" id="IPR005797">
    <property type="entry name" value="Cyt_b/b6_N"/>
</dbReference>
<keyword evidence="4 16" id="KW-0813">Transport</keyword>
<dbReference type="CDD" id="cd00284">
    <property type="entry name" value="Cytochrome_b_N"/>
    <property type="match status" value="1"/>
</dbReference>
<dbReference type="InterPro" id="IPR048260">
    <property type="entry name" value="Cytochrome_b_C_euk/bac"/>
</dbReference>
<keyword evidence="6 16" id="KW-0679">Respiratory chain</keyword>
<evidence type="ECO:0000256" key="16">
    <source>
        <dbReference type="RuleBase" id="RU362117"/>
    </source>
</evidence>
<keyword evidence="12 16" id="KW-0408">Iron</keyword>
<name>D1GKZ4_APLCO</name>
<dbReference type="PROSITE" id="PS51002">
    <property type="entry name" value="CYTB_NTER"/>
    <property type="match status" value="1"/>
</dbReference>
<evidence type="ECO:0000256" key="6">
    <source>
        <dbReference type="ARBA" id="ARBA00022660"/>
    </source>
</evidence>
<sequence>MLRKDPLVSLFYGSFVRLPSPVNISYFWNFGSCVGFFLIVQILTGLFLSMHYSPDVNLSFDSLTHIIMDVNFGWSLRYIHMNGASMFLALIYLHTSRGLYYKRYGNFHAWSVGVLMLALSMLSAFLGYVLPWGQMSFWGATVITNMISALPVYGTNVVYWLWGGYSVAGPTLSRFFTFHFIFPLIIAFLALIHLYFIHGGGGSGNPLGMFSDSYKISFWPYYGYKDILGLIFLLFFFLINVFFFSDTFSDPDNYTQANPLVTPVHIKPEWYFLFAYAMLRSIPNKLLGVLSLVFSILVFFFMPLGNSKLTCTLIYQILFWMWVFNFIMLTWLGGCPVKDVFNYLSQLGGIVYFLLLFFLLFT</sequence>
<dbReference type="Pfam" id="PF00032">
    <property type="entry name" value="Cytochrom_B_C"/>
    <property type="match status" value="1"/>
</dbReference>
<gene>
    <name evidence="19" type="primary">cob</name>
</gene>
<keyword evidence="8 16" id="KW-0479">Metal-binding</keyword>
<keyword evidence="13" id="KW-0830">Ubiquinone</keyword>
<evidence type="ECO:0000256" key="8">
    <source>
        <dbReference type="ARBA" id="ARBA00022723"/>
    </source>
</evidence>
<keyword evidence="9" id="KW-0999">Mitochondrion inner membrane</keyword>
<dbReference type="InterPro" id="IPR027387">
    <property type="entry name" value="Cytb/b6-like_sf"/>
</dbReference>
<dbReference type="SUPFAM" id="SSF81342">
    <property type="entry name" value="Transmembrane di-heme cytochromes"/>
    <property type="match status" value="1"/>
</dbReference>
<dbReference type="GO" id="GO:0046872">
    <property type="term" value="F:metal ion binding"/>
    <property type="evidence" value="ECO:0007669"/>
    <property type="project" value="UniProtKB-UniRule"/>
</dbReference>
<dbReference type="CDD" id="cd00290">
    <property type="entry name" value="cytochrome_b_C"/>
    <property type="match status" value="1"/>
</dbReference>
<evidence type="ECO:0000259" key="18">
    <source>
        <dbReference type="PROSITE" id="PS51003"/>
    </source>
</evidence>
<feature type="domain" description="Cytochrome b/b6 C-terminal region profile" evidence="18">
    <location>
        <begin position="208"/>
        <end position="362"/>
    </location>
</feature>
<dbReference type="InterPro" id="IPR005798">
    <property type="entry name" value="Cyt_b/b6_C"/>
</dbReference>
<keyword evidence="11 16" id="KW-1133">Transmembrane helix</keyword>
<evidence type="ECO:0000256" key="9">
    <source>
        <dbReference type="ARBA" id="ARBA00022792"/>
    </source>
</evidence>
<comment type="similarity">
    <text evidence="16">Belongs to the cytochrome b family.</text>
</comment>
<dbReference type="GO" id="GO:0006122">
    <property type="term" value="P:mitochondrial electron transport, ubiquinol to cytochrome c"/>
    <property type="evidence" value="ECO:0007669"/>
    <property type="project" value="TreeGrafter"/>
</dbReference>
<evidence type="ECO:0000256" key="3">
    <source>
        <dbReference type="ARBA" id="ARBA00013531"/>
    </source>
</evidence>
<dbReference type="EMBL" id="FN313538">
    <property type="protein sequence ID" value="CAX68848.1"/>
    <property type="molecule type" value="Genomic_DNA"/>
</dbReference>
<dbReference type="Pfam" id="PF00033">
    <property type="entry name" value="Cytochrome_B"/>
    <property type="match status" value="1"/>
</dbReference>
<dbReference type="PROSITE" id="PS51003">
    <property type="entry name" value="CYTB_CTER"/>
    <property type="match status" value="1"/>
</dbReference>
<feature type="transmembrane region" description="Helical" evidence="16">
    <location>
        <begin position="317"/>
        <end position="334"/>
    </location>
</feature>
<feature type="domain" description="Cytochrome b/b6 N-terminal region profile" evidence="17">
    <location>
        <begin position="1"/>
        <end position="206"/>
    </location>
</feature>
<keyword evidence="7 16" id="KW-0812">Transmembrane</keyword>
<feature type="transmembrane region" description="Helical" evidence="16">
    <location>
        <begin position="286"/>
        <end position="305"/>
    </location>
</feature>
<accession>D1GKZ4</accession>
<dbReference type="PANTHER" id="PTHR19271">
    <property type="entry name" value="CYTOCHROME B"/>
    <property type="match status" value="1"/>
</dbReference>
<evidence type="ECO:0000256" key="7">
    <source>
        <dbReference type="ARBA" id="ARBA00022692"/>
    </source>
</evidence>
<comment type="cofactor">
    <cofactor evidence="16">
        <name>heme b</name>
        <dbReference type="ChEBI" id="CHEBI:60344"/>
    </cofactor>
    <text evidence="16">Binds 2 heme groups non-covalently.</text>
</comment>
<dbReference type="InterPro" id="IPR036150">
    <property type="entry name" value="Cyt_b/b6_C_sf"/>
</dbReference>
<comment type="function">
    <text evidence="1 16">Component of the ubiquinol-cytochrome c reductase complex (complex III or cytochrome b-c1 complex) that is part of the mitochondrial respiratory chain. The b-c1 complex mediates electron transfer from ubiquinol to cytochrome c. Contributes to the generation of a proton gradient across the mitochondrial membrane that is then used for ATP synthesis.</text>
</comment>
<evidence type="ECO:0000259" key="17">
    <source>
        <dbReference type="PROSITE" id="PS51002"/>
    </source>
</evidence>
<keyword evidence="15 16" id="KW-0472">Membrane</keyword>
<proteinExistence type="inferred from homology"/>
<dbReference type="GO" id="GO:0008121">
    <property type="term" value="F:quinol-cytochrome-c reductase activity"/>
    <property type="evidence" value="ECO:0007669"/>
    <property type="project" value="TreeGrafter"/>
</dbReference>
<dbReference type="SUPFAM" id="SSF81648">
    <property type="entry name" value="a domain/subunit of cytochrome bc1 complex (Ubiquinol-cytochrome c reductase)"/>
    <property type="match status" value="1"/>
</dbReference>
<keyword evidence="14 16" id="KW-0496">Mitochondrion</keyword>
<organism evidence="19">
    <name type="scientific">Aplidium conicum</name>
    <name type="common">Conical sea squirt</name>
    <name type="synonym">Alcyonium conicum</name>
    <dbReference type="NCBI Taxonomy" id="286149"/>
    <lineage>
        <taxon>Eukaryota</taxon>
        <taxon>Metazoa</taxon>
        <taxon>Chordata</taxon>
        <taxon>Tunicata</taxon>
        <taxon>Ascidiacea</taxon>
        <taxon>Aplousobranchia</taxon>
        <taxon>Polyclinidae</taxon>
        <taxon>Aplidium</taxon>
    </lineage>
</organism>
<evidence type="ECO:0000256" key="15">
    <source>
        <dbReference type="ARBA" id="ARBA00023136"/>
    </source>
</evidence>
<evidence type="ECO:0000313" key="19">
    <source>
        <dbReference type="EMBL" id="CAX68848.1"/>
    </source>
</evidence>
<evidence type="ECO:0000256" key="4">
    <source>
        <dbReference type="ARBA" id="ARBA00022448"/>
    </source>
</evidence>
<feature type="transmembrane region" description="Helical" evidence="16">
    <location>
        <begin position="227"/>
        <end position="245"/>
    </location>
</feature>
<dbReference type="PANTHER" id="PTHR19271:SF16">
    <property type="entry name" value="CYTOCHROME B"/>
    <property type="match status" value="1"/>
</dbReference>
<reference evidence="19" key="1">
    <citation type="journal article" date="2009" name="Mol. Biol. Evol.">
        <title>Hyper-variability of ascidian mitochondrial gene order: exposing the myth of deuterostome organelle genome stability.</title>
        <authorList>
            <person name="Gissi C."/>
            <person name="Pesole G."/>
            <person name="Mastrototaro F."/>
            <person name="Iannelli F."/>
            <person name="Guida V."/>
            <person name="Griggio F."/>
        </authorList>
    </citation>
    <scope>NUCLEOTIDE SEQUENCE</scope>
    <source>
        <tissue evidence="19">Single colony</tissue>
    </source>
</reference>
<dbReference type="InterPro" id="IPR016174">
    <property type="entry name" value="Di-haem_cyt_TM"/>
</dbReference>
<evidence type="ECO:0000256" key="12">
    <source>
        <dbReference type="ARBA" id="ARBA00023004"/>
    </source>
</evidence>
<feature type="transmembrane region" description="Helical" evidence="16">
    <location>
        <begin position="107"/>
        <end position="130"/>
    </location>
</feature>
<evidence type="ECO:0000256" key="11">
    <source>
        <dbReference type="ARBA" id="ARBA00022989"/>
    </source>
</evidence>
<protein>
    <recommendedName>
        <fullName evidence="3 16">Cytochrome b</fullName>
    </recommendedName>
</protein>